<dbReference type="InterPro" id="IPR013098">
    <property type="entry name" value="Ig_I-set"/>
</dbReference>
<keyword evidence="2" id="KW-0677">Repeat</keyword>
<dbReference type="PANTHER" id="PTHR12231:SF253">
    <property type="entry name" value="DPR-INTERACTING PROTEIN ETA, ISOFORM B-RELATED"/>
    <property type="match status" value="1"/>
</dbReference>
<dbReference type="Proteomes" id="UP000616769">
    <property type="component" value="Unassembled WGS sequence"/>
</dbReference>
<feature type="domain" description="Ig-like" evidence="5">
    <location>
        <begin position="153"/>
        <end position="260"/>
    </location>
</feature>
<evidence type="ECO:0000259" key="5">
    <source>
        <dbReference type="PROSITE" id="PS50835"/>
    </source>
</evidence>
<dbReference type="Gene3D" id="2.60.40.10">
    <property type="entry name" value="Immunoglobulins"/>
    <property type="match status" value="3"/>
</dbReference>
<organism evidence="6 7">
    <name type="scientific">Sarcoptes scabiei</name>
    <name type="common">Itch mite</name>
    <name type="synonym">Acarus scabiei</name>
    <dbReference type="NCBI Taxonomy" id="52283"/>
    <lineage>
        <taxon>Eukaryota</taxon>
        <taxon>Metazoa</taxon>
        <taxon>Ecdysozoa</taxon>
        <taxon>Arthropoda</taxon>
        <taxon>Chelicerata</taxon>
        <taxon>Arachnida</taxon>
        <taxon>Acari</taxon>
        <taxon>Acariformes</taxon>
        <taxon>Sarcoptiformes</taxon>
        <taxon>Astigmata</taxon>
        <taxon>Psoroptidia</taxon>
        <taxon>Sarcoptoidea</taxon>
        <taxon>Sarcoptidae</taxon>
        <taxon>Sarcoptinae</taxon>
        <taxon>Sarcoptes</taxon>
    </lineage>
</organism>
<keyword evidence="3" id="KW-1015">Disulfide bond</keyword>
<dbReference type="InterPro" id="IPR007110">
    <property type="entry name" value="Ig-like_dom"/>
</dbReference>
<evidence type="ECO:0000313" key="7">
    <source>
        <dbReference type="Proteomes" id="UP000616769"/>
    </source>
</evidence>
<dbReference type="InterPro" id="IPR003598">
    <property type="entry name" value="Ig_sub2"/>
</dbReference>
<dbReference type="OrthoDB" id="10012075at2759"/>
<keyword evidence="1" id="KW-0732">Signal</keyword>
<dbReference type="PANTHER" id="PTHR12231">
    <property type="entry name" value="CTX-RELATED TYPE I TRANSMEMBRANE PROTEIN"/>
    <property type="match status" value="1"/>
</dbReference>
<gene>
    <name evidence="6" type="ORF">QR98_0012870</name>
</gene>
<feature type="domain" description="Ig-like" evidence="5">
    <location>
        <begin position="21"/>
        <end position="120"/>
    </location>
</feature>
<keyword evidence="4" id="KW-0393">Immunoglobulin domain</keyword>
<dbReference type="SMART" id="SM00409">
    <property type="entry name" value="IG"/>
    <property type="match status" value="2"/>
</dbReference>
<reference evidence="6 7" key="1">
    <citation type="journal article" date="2015" name="Parasit. Vectors">
        <title>Draft genome of the scabies mite.</title>
        <authorList>
            <person name="Rider S.D.Jr."/>
            <person name="Morgan M.S."/>
            <person name="Arlian L.G."/>
        </authorList>
    </citation>
    <scope>NUCLEOTIDE SEQUENCE [LARGE SCALE GENOMIC DNA]</scope>
    <source>
        <strain evidence="6">Arlian Lab</strain>
    </source>
</reference>
<dbReference type="InterPro" id="IPR013783">
    <property type="entry name" value="Ig-like_fold"/>
</dbReference>
<dbReference type="AlphaFoldDB" id="A0A131ZVW7"/>
<dbReference type="InterPro" id="IPR003599">
    <property type="entry name" value="Ig_sub"/>
</dbReference>
<dbReference type="SUPFAM" id="SSF48726">
    <property type="entry name" value="Immunoglobulin"/>
    <property type="match status" value="3"/>
</dbReference>
<evidence type="ECO:0000313" key="6">
    <source>
        <dbReference type="EMBL" id="KPM02863.1"/>
    </source>
</evidence>
<sequence length="313" mass="36549">MRSESKTIVKRFVSNTVGDEPEFVGQIVNLSISVGRDAKFPCVVNNLDTYRIGWIRNEDKSILTIQHQVVTRNSRISLTQSDHKIWTLHIKNVQESDRGGYMCQINTIPMKSQIGYLDVTGRSQQKARMFLIKIKKKKKQKTDQCSTAILVPPDFINFETSQDVMIRENQNLTLRCKARGHPEPKLMWRREDNKPIEYGNWQSKNEMLSEYRVPPSISRRIVVQVNFPPMIWVPNQLLGASFGDEVTLECDTEAFPLSLNYWTREEKNRDEEIMIVNSDRYRISNVEQSYKVHMKLVIKKIAYDHDFGNYQSK</sequence>
<evidence type="ECO:0000256" key="1">
    <source>
        <dbReference type="ARBA" id="ARBA00022729"/>
    </source>
</evidence>
<name>A0A131ZVW7_SARSC</name>
<dbReference type="EMBL" id="JXLN01003179">
    <property type="protein sequence ID" value="KPM02863.1"/>
    <property type="molecule type" value="Genomic_DNA"/>
</dbReference>
<dbReference type="SMART" id="SM00408">
    <property type="entry name" value="IGc2"/>
    <property type="match status" value="1"/>
</dbReference>
<accession>A0A131ZVW7</accession>
<dbReference type="GO" id="GO:0043005">
    <property type="term" value="C:neuron projection"/>
    <property type="evidence" value="ECO:0007669"/>
    <property type="project" value="TreeGrafter"/>
</dbReference>
<protein>
    <submittedName>
        <fullName evidence="6">Lachesin-like protein 1</fullName>
    </submittedName>
</protein>
<comment type="caution">
    <text evidence="6">The sequence shown here is derived from an EMBL/GenBank/DDBJ whole genome shotgun (WGS) entry which is preliminary data.</text>
</comment>
<evidence type="ECO:0000256" key="2">
    <source>
        <dbReference type="ARBA" id="ARBA00022737"/>
    </source>
</evidence>
<evidence type="ECO:0000256" key="4">
    <source>
        <dbReference type="ARBA" id="ARBA00023319"/>
    </source>
</evidence>
<proteinExistence type="predicted"/>
<dbReference type="PROSITE" id="PS50835">
    <property type="entry name" value="IG_LIKE"/>
    <property type="match status" value="2"/>
</dbReference>
<dbReference type="InterPro" id="IPR036179">
    <property type="entry name" value="Ig-like_dom_sf"/>
</dbReference>
<evidence type="ECO:0000256" key="3">
    <source>
        <dbReference type="ARBA" id="ARBA00023157"/>
    </source>
</evidence>
<dbReference type="InterPro" id="IPR051170">
    <property type="entry name" value="Neural/epithelial_adhesion"/>
</dbReference>
<dbReference type="VEuPathDB" id="VectorBase:SSCA005345"/>
<dbReference type="Pfam" id="PF07679">
    <property type="entry name" value="I-set"/>
    <property type="match status" value="2"/>
</dbReference>